<reference evidence="2" key="1">
    <citation type="submission" date="2020-11" db="EMBL/GenBank/DDBJ databases">
        <authorList>
            <consortium name="DOE Joint Genome Institute"/>
            <person name="Ahrendt S."/>
            <person name="Riley R."/>
            <person name="Andreopoulos W."/>
            <person name="Labutti K."/>
            <person name="Pangilinan J."/>
            <person name="Ruiz-Duenas F.J."/>
            <person name="Barrasa J.M."/>
            <person name="Sanchez-Garcia M."/>
            <person name="Camarero S."/>
            <person name="Miyauchi S."/>
            <person name="Serrano A."/>
            <person name="Linde D."/>
            <person name="Babiker R."/>
            <person name="Drula E."/>
            <person name="Ayuso-Fernandez I."/>
            <person name="Pacheco R."/>
            <person name="Padilla G."/>
            <person name="Ferreira P."/>
            <person name="Barriuso J."/>
            <person name="Kellner H."/>
            <person name="Castanera R."/>
            <person name="Alfaro M."/>
            <person name="Ramirez L."/>
            <person name="Pisabarro A.G."/>
            <person name="Kuo A."/>
            <person name="Tritt A."/>
            <person name="Lipzen A."/>
            <person name="He G."/>
            <person name="Yan M."/>
            <person name="Ng V."/>
            <person name="Cullen D."/>
            <person name="Martin F."/>
            <person name="Rosso M.-N."/>
            <person name="Henrissat B."/>
            <person name="Hibbett D."/>
            <person name="Martinez A.T."/>
            <person name="Grigoriev I.V."/>
        </authorList>
    </citation>
    <scope>NUCLEOTIDE SEQUENCE</scope>
    <source>
        <strain evidence="2">CBS 247.69</strain>
    </source>
</reference>
<gene>
    <name evidence="2" type="ORF">BDZ94DRAFT_867430</name>
</gene>
<comment type="caution">
    <text evidence="2">The sequence shown here is derived from an EMBL/GenBank/DDBJ whole genome shotgun (WGS) entry which is preliminary data.</text>
</comment>
<keyword evidence="1" id="KW-1133">Transmembrane helix</keyword>
<organism evidence="2 3">
    <name type="scientific">Collybia nuda</name>
    <dbReference type="NCBI Taxonomy" id="64659"/>
    <lineage>
        <taxon>Eukaryota</taxon>
        <taxon>Fungi</taxon>
        <taxon>Dikarya</taxon>
        <taxon>Basidiomycota</taxon>
        <taxon>Agaricomycotina</taxon>
        <taxon>Agaricomycetes</taxon>
        <taxon>Agaricomycetidae</taxon>
        <taxon>Agaricales</taxon>
        <taxon>Tricholomatineae</taxon>
        <taxon>Clitocybaceae</taxon>
        <taxon>Collybia</taxon>
    </lineage>
</organism>
<evidence type="ECO:0000256" key="1">
    <source>
        <dbReference type="SAM" id="Phobius"/>
    </source>
</evidence>
<evidence type="ECO:0000313" key="2">
    <source>
        <dbReference type="EMBL" id="KAF9460891.1"/>
    </source>
</evidence>
<dbReference type="AlphaFoldDB" id="A0A9P5Y404"/>
<keyword evidence="3" id="KW-1185">Reference proteome</keyword>
<keyword evidence="1" id="KW-0812">Transmembrane</keyword>
<keyword evidence="1" id="KW-0472">Membrane</keyword>
<dbReference type="Proteomes" id="UP000807353">
    <property type="component" value="Unassembled WGS sequence"/>
</dbReference>
<sequence length="51" mass="5858">MYNGSLKIVQCWNVTWGIEGEDNVVLGYGMGLSWYRIASTCIISLLKFRRD</sequence>
<proteinExistence type="predicted"/>
<dbReference type="EMBL" id="MU150292">
    <property type="protein sequence ID" value="KAF9460891.1"/>
    <property type="molecule type" value="Genomic_DNA"/>
</dbReference>
<accession>A0A9P5Y404</accession>
<name>A0A9P5Y404_9AGAR</name>
<evidence type="ECO:0000313" key="3">
    <source>
        <dbReference type="Proteomes" id="UP000807353"/>
    </source>
</evidence>
<feature type="transmembrane region" description="Helical" evidence="1">
    <location>
        <begin position="25"/>
        <end position="46"/>
    </location>
</feature>
<protein>
    <submittedName>
        <fullName evidence="2">Uncharacterized protein</fullName>
    </submittedName>
</protein>